<dbReference type="OrthoDB" id="2801433at2759"/>
<dbReference type="EMBL" id="KB445807">
    <property type="protein sequence ID" value="EMD33064.1"/>
    <property type="molecule type" value="Genomic_DNA"/>
</dbReference>
<sequence length="488" mass="54497">MPEPKTAIVKHIKEQDSLKLLSGNLDPEMLDRWETACHWHFLKISLTNELQVATVTSHLENPYLQIQCFLATHAGHLATLRLGVSLEGQDICSTPGEEVILGPGKRSTGQSKAGDENGRAIKALNEEHIENDKQVQAAIAKVIAKVKAPPNKTSNLFILHMAMISCMVNTPAGTKNKLPHLTETMCQLLCENDRCNQLTTSQSWSLATIRAAKNQKPMVAAIVEEKEEDKTNILAAVLPSRTMVYDSVSESELEYIELFTLPTLYWNGLLDGPLLSSPISVDALLDPGLHTVLVSSSPINQTGLCRYRLPNPKKIQQALEADNEIVFPQFPFSVHRPPSMYILCKTLNIILDPPFLKVNKINVDFHERTAIHKTSGYDVLNPMSMLDRAVSLPGMLLGERWSHVVAAMHSMIDQLCARLEQQQADIDRHMDAELKLQYANRFPTDIPHTNELPTNVYHAFHLEDFNKVIASRVYLCLRKPGGTSRSNI</sequence>
<name>M2PBT5_CERS8</name>
<reference evidence="1 2" key="1">
    <citation type="journal article" date="2012" name="Proc. Natl. Acad. Sci. U.S.A.">
        <title>Comparative genomics of Ceriporiopsis subvermispora and Phanerochaete chrysosporium provide insight into selective ligninolysis.</title>
        <authorList>
            <person name="Fernandez-Fueyo E."/>
            <person name="Ruiz-Duenas F.J."/>
            <person name="Ferreira P."/>
            <person name="Floudas D."/>
            <person name="Hibbett D.S."/>
            <person name="Canessa P."/>
            <person name="Larrondo L.F."/>
            <person name="James T.Y."/>
            <person name="Seelenfreund D."/>
            <person name="Lobos S."/>
            <person name="Polanco R."/>
            <person name="Tello M."/>
            <person name="Honda Y."/>
            <person name="Watanabe T."/>
            <person name="Watanabe T."/>
            <person name="Ryu J.S."/>
            <person name="Kubicek C.P."/>
            <person name="Schmoll M."/>
            <person name="Gaskell J."/>
            <person name="Hammel K.E."/>
            <person name="St John F.J."/>
            <person name="Vanden Wymelenberg A."/>
            <person name="Sabat G."/>
            <person name="Splinter BonDurant S."/>
            <person name="Syed K."/>
            <person name="Yadav J.S."/>
            <person name="Doddapaneni H."/>
            <person name="Subramanian V."/>
            <person name="Lavin J.L."/>
            <person name="Oguiza J.A."/>
            <person name="Perez G."/>
            <person name="Pisabarro A.G."/>
            <person name="Ramirez L."/>
            <person name="Santoyo F."/>
            <person name="Master E."/>
            <person name="Coutinho P.M."/>
            <person name="Henrissat B."/>
            <person name="Lombard V."/>
            <person name="Magnuson J.K."/>
            <person name="Kuees U."/>
            <person name="Hori C."/>
            <person name="Igarashi K."/>
            <person name="Samejima M."/>
            <person name="Held B.W."/>
            <person name="Barry K.W."/>
            <person name="LaButti K.M."/>
            <person name="Lapidus A."/>
            <person name="Lindquist E.A."/>
            <person name="Lucas S.M."/>
            <person name="Riley R."/>
            <person name="Salamov A.A."/>
            <person name="Hoffmeister D."/>
            <person name="Schwenk D."/>
            <person name="Hadar Y."/>
            <person name="Yarden O."/>
            <person name="de Vries R.P."/>
            <person name="Wiebenga A."/>
            <person name="Stenlid J."/>
            <person name="Eastwood D."/>
            <person name="Grigoriev I.V."/>
            <person name="Berka R.M."/>
            <person name="Blanchette R.A."/>
            <person name="Kersten P."/>
            <person name="Martinez A.T."/>
            <person name="Vicuna R."/>
            <person name="Cullen D."/>
        </authorList>
    </citation>
    <scope>NUCLEOTIDE SEQUENCE [LARGE SCALE GENOMIC DNA]</scope>
    <source>
        <strain evidence="1 2">B</strain>
    </source>
</reference>
<accession>M2PBT5</accession>
<gene>
    <name evidence="1" type="ORF">CERSUDRAFT_76772</name>
</gene>
<evidence type="ECO:0000313" key="1">
    <source>
        <dbReference type="EMBL" id="EMD33064.1"/>
    </source>
</evidence>
<proteinExistence type="predicted"/>
<dbReference type="Proteomes" id="UP000016930">
    <property type="component" value="Unassembled WGS sequence"/>
</dbReference>
<dbReference type="HOGENOM" id="CLU_018255_1_0_1"/>
<keyword evidence="2" id="KW-1185">Reference proteome</keyword>
<dbReference type="STRING" id="914234.M2PBT5"/>
<evidence type="ECO:0000313" key="2">
    <source>
        <dbReference type="Proteomes" id="UP000016930"/>
    </source>
</evidence>
<protein>
    <submittedName>
        <fullName evidence="1">Uncharacterized protein</fullName>
    </submittedName>
</protein>
<organism evidence="1 2">
    <name type="scientific">Ceriporiopsis subvermispora (strain B)</name>
    <name type="common">White-rot fungus</name>
    <name type="synonym">Gelatoporia subvermispora</name>
    <dbReference type="NCBI Taxonomy" id="914234"/>
    <lineage>
        <taxon>Eukaryota</taxon>
        <taxon>Fungi</taxon>
        <taxon>Dikarya</taxon>
        <taxon>Basidiomycota</taxon>
        <taxon>Agaricomycotina</taxon>
        <taxon>Agaricomycetes</taxon>
        <taxon>Polyporales</taxon>
        <taxon>Gelatoporiaceae</taxon>
        <taxon>Gelatoporia</taxon>
    </lineage>
</organism>
<dbReference type="AlphaFoldDB" id="M2PBT5"/>